<organism evidence="4 5">
    <name type="scientific">Nocardioides anomalus</name>
    <dbReference type="NCBI Taxonomy" id="2712223"/>
    <lineage>
        <taxon>Bacteria</taxon>
        <taxon>Bacillati</taxon>
        <taxon>Actinomycetota</taxon>
        <taxon>Actinomycetes</taxon>
        <taxon>Propionibacteriales</taxon>
        <taxon>Nocardioidaceae</taxon>
        <taxon>Nocardioides</taxon>
    </lineage>
</organism>
<evidence type="ECO:0000256" key="2">
    <source>
        <dbReference type="ARBA" id="ARBA00022679"/>
    </source>
</evidence>
<name>A0A6G6WF52_9ACTN</name>
<feature type="domain" description="Glycosyl transferase family 1" evidence="3">
    <location>
        <begin position="197"/>
        <end position="357"/>
    </location>
</feature>
<dbReference type="Proteomes" id="UP000502996">
    <property type="component" value="Chromosome"/>
</dbReference>
<evidence type="ECO:0000259" key="3">
    <source>
        <dbReference type="Pfam" id="PF00534"/>
    </source>
</evidence>
<keyword evidence="5" id="KW-1185">Reference proteome</keyword>
<dbReference type="PANTHER" id="PTHR12526:SF510">
    <property type="entry name" value="D-INOSITOL 3-PHOSPHATE GLYCOSYLTRANSFERASE"/>
    <property type="match status" value="1"/>
</dbReference>
<evidence type="ECO:0000313" key="4">
    <source>
        <dbReference type="EMBL" id="QIG43670.1"/>
    </source>
</evidence>
<sequence>MALVGFPDDGPRVLSVYEGFFSGGARVLHTAVVRSLDATTAQRHAVLGLTNRSVREGTVQTAEADLSHQRLRAAGVPVEALERETHEPLTPFHLAAVERAAAQADVVLSLKEQPLIALREVERPVVACLHRSDPEHSGAGLEQLVELTERGVVVAAVCCARSTQAAYHAATGIPLDQLPVIPNGTDLRRFRSSPQDRAEVRRDLGVVGDAPVVLLSARFDPMKDVGLFVRSAATFLRRYPDAHAVLCGAGMVATNPALADLLAAAGAPTDRVHLLGIRADMPRLYNGADLVAITSAYGEAAPLSLLEGMACGAVPVTTDVGDAALMVADPRLVIPDRDPDAVARVWEAAFEQREEHTERILRHRQRLSDQRCFDAYAALIRRLAAPQALEVAV</sequence>
<dbReference type="Pfam" id="PF00534">
    <property type="entry name" value="Glycos_transf_1"/>
    <property type="match status" value="1"/>
</dbReference>
<dbReference type="InterPro" id="IPR001296">
    <property type="entry name" value="Glyco_trans_1"/>
</dbReference>
<evidence type="ECO:0000313" key="5">
    <source>
        <dbReference type="Proteomes" id="UP000502996"/>
    </source>
</evidence>
<dbReference type="KEGG" id="nano:G5V58_13685"/>
<dbReference type="PANTHER" id="PTHR12526">
    <property type="entry name" value="GLYCOSYLTRANSFERASE"/>
    <property type="match status" value="1"/>
</dbReference>
<dbReference type="GO" id="GO:0016757">
    <property type="term" value="F:glycosyltransferase activity"/>
    <property type="evidence" value="ECO:0007669"/>
    <property type="project" value="UniProtKB-KW"/>
</dbReference>
<dbReference type="EMBL" id="CP049257">
    <property type="protein sequence ID" value="QIG43670.1"/>
    <property type="molecule type" value="Genomic_DNA"/>
</dbReference>
<protein>
    <submittedName>
        <fullName evidence="4">Glycosyltransferase</fullName>
    </submittedName>
</protein>
<accession>A0A6G6WF52</accession>
<gene>
    <name evidence="4" type="ORF">G5V58_13685</name>
</gene>
<evidence type="ECO:0000256" key="1">
    <source>
        <dbReference type="ARBA" id="ARBA00022676"/>
    </source>
</evidence>
<dbReference type="AlphaFoldDB" id="A0A6G6WF52"/>
<keyword evidence="1" id="KW-0328">Glycosyltransferase</keyword>
<dbReference type="SUPFAM" id="SSF53756">
    <property type="entry name" value="UDP-Glycosyltransferase/glycogen phosphorylase"/>
    <property type="match status" value="1"/>
</dbReference>
<keyword evidence="2 4" id="KW-0808">Transferase</keyword>
<dbReference type="RefSeq" id="WP_165233623.1">
    <property type="nucleotide sequence ID" value="NZ_CP049257.1"/>
</dbReference>
<dbReference type="Gene3D" id="3.40.50.2000">
    <property type="entry name" value="Glycogen Phosphorylase B"/>
    <property type="match status" value="2"/>
</dbReference>
<proteinExistence type="predicted"/>
<reference evidence="4 5" key="1">
    <citation type="submission" date="2020-02" db="EMBL/GenBank/DDBJ databases">
        <title>Full genome sequence of Nocardioides sp. R-3366.</title>
        <authorList>
            <person name="Im W.-T."/>
        </authorList>
    </citation>
    <scope>NUCLEOTIDE SEQUENCE [LARGE SCALE GENOMIC DNA]</scope>
    <source>
        <strain evidence="4 5">R-3366</strain>
    </source>
</reference>